<accession>A0ABQ0U3C2</accession>
<dbReference type="Proteomes" id="UP000321121">
    <property type="component" value="Unassembled WGS sequence"/>
</dbReference>
<sequence length="61" mass="6623">MAVAHQAACDVAAHSAESDDTELHVASFDVIRDGVRDGGKAYPLRRRDAKRAMSPDMARRA</sequence>
<gene>
    <name evidence="1" type="ORF">HHA04nite_15800</name>
</gene>
<organism evidence="1 2">
    <name type="scientific">Halomonas halophila</name>
    <dbReference type="NCBI Taxonomy" id="29573"/>
    <lineage>
        <taxon>Bacteria</taxon>
        <taxon>Pseudomonadati</taxon>
        <taxon>Pseudomonadota</taxon>
        <taxon>Gammaproteobacteria</taxon>
        <taxon>Oceanospirillales</taxon>
        <taxon>Halomonadaceae</taxon>
        <taxon>Halomonas</taxon>
    </lineage>
</organism>
<proteinExistence type="predicted"/>
<keyword evidence="2" id="KW-1185">Reference proteome</keyword>
<name>A0ABQ0U3C2_9GAMM</name>
<protein>
    <submittedName>
        <fullName evidence="1">Uncharacterized protein</fullName>
    </submittedName>
</protein>
<evidence type="ECO:0000313" key="1">
    <source>
        <dbReference type="EMBL" id="GEK73036.1"/>
    </source>
</evidence>
<reference evidence="1 2" key="1">
    <citation type="submission" date="2019-07" db="EMBL/GenBank/DDBJ databases">
        <title>Whole genome shotgun sequence of Halomonas halophila NBRC 102604.</title>
        <authorList>
            <person name="Hosoyama A."/>
            <person name="Uohara A."/>
            <person name="Ohji S."/>
            <person name="Ichikawa N."/>
        </authorList>
    </citation>
    <scope>NUCLEOTIDE SEQUENCE [LARGE SCALE GENOMIC DNA]</scope>
    <source>
        <strain evidence="1 2">NBRC 102604</strain>
    </source>
</reference>
<dbReference type="EMBL" id="BJUS01000015">
    <property type="protein sequence ID" value="GEK73036.1"/>
    <property type="molecule type" value="Genomic_DNA"/>
</dbReference>
<evidence type="ECO:0000313" key="2">
    <source>
        <dbReference type="Proteomes" id="UP000321121"/>
    </source>
</evidence>
<comment type="caution">
    <text evidence="1">The sequence shown here is derived from an EMBL/GenBank/DDBJ whole genome shotgun (WGS) entry which is preliminary data.</text>
</comment>